<protein>
    <submittedName>
        <fullName evidence="1">Uncharacterized protein</fullName>
    </submittedName>
</protein>
<sequence>MTNGQITIERAQEGTSAINAPAGTCALFVWTEQNLTDFIEQGYGGHTGCGCKVVAGSDRLTATQTDCTVTVERPSAADVTWRAGSNQYTQGENGDITAKPVGD</sequence>
<evidence type="ECO:0000313" key="2">
    <source>
        <dbReference type="Proteomes" id="UP001055013"/>
    </source>
</evidence>
<organism evidence="1 2">
    <name type="scientific">Caballeronia novacaledonica</name>
    <dbReference type="NCBI Taxonomy" id="1544861"/>
    <lineage>
        <taxon>Bacteria</taxon>
        <taxon>Pseudomonadati</taxon>
        <taxon>Pseudomonadota</taxon>
        <taxon>Betaproteobacteria</taxon>
        <taxon>Burkholderiales</taxon>
        <taxon>Burkholderiaceae</taxon>
        <taxon>Caballeronia</taxon>
    </lineage>
</organism>
<reference evidence="1" key="1">
    <citation type="submission" date="2021-09" db="EMBL/GenBank/DDBJ databases">
        <title>Isolation and characterization of 3-chlorobenzoate degrading bacteria from soils in Shizuoka.</title>
        <authorList>
            <person name="Ifat A."/>
            <person name="Ogawa N."/>
            <person name="Kimbara K."/>
            <person name="Moriuchi R."/>
            <person name="Dohra H."/>
            <person name="Shintani M."/>
        </authorList>
    </citation>
    <scope>NUCLEOTIDE SEQUENCE</scope>
    <source>
        <strain evidence="1">19CS2-2</strain>
    </source>
</reference>
<proteinExistence type="predicted"/>
<dbReference type="Proteomes" id="UP001055013">
    <property type="component" value="Unassembled WGS sequence"/>
</dbReference>
<keyword evidence="2" id="KW-1185">Reference proteome</keyword>
<gene>
    <name evidence="1" type="ORF">CBA19CS22_39665</name>
</gene>
<dbReference type="EMBL" id="BPUR01000053">
    <property type="protein sequence ID" value="GJH22797.1"/>
    <property type="molecule type" value="Genomic_DNA"/>
</dbReference>
<name>A0ACB5R6G0_9BURK</name>
<evidence type="ECO:0000313" key="1">
    <source>
        <dbReference type="EMBL" id="GJH22797.1"/>
    </source>
</evidence>
<comment type="caution">
    <text evidence="1">The sequence shown here is derived from an EMBL/GenBank/DDBJ whole genome shotgun (WGS) entry which is preliminary data.</text>
</comment>
<accession>A0ACB5R6G0</accession>